<keyword evidence="3" id="KW-1185">Reference proteome</keyword>
<reference evidence="2" key="2">
    <citation type="submission" date="2022-10" db="EMBL/GenBank/DDBJ databases">
        <authorList>
            <consortium name="ENA_rothamsted_submissions"/>
            <consortium name="culmorum"/>
            <person name="King R."/>
        </authorList>
    </citation>
    <scope>NUCLEOTIDE SEQUENCE</scope>
</reference>
<accession>A0A9P0NJ78</accession>
<evidence type="ECO:0000313" key="2">
    <source>
        <dbReference type="EMBL" id="CAH1723877.1"/>
    </source>
</evidence>
<reference evidence="2" key="1">
    <citation type="submission" date="2022-02" db="EMBL/GenBank/DDBJ databases">
        <authorList>
            <person name="King R."/>
        </authorList>
    </citation>
    <scope>NUCLEOTIDE SEQUENCE</scope>
</reference>
<feature type="region of interest" description="Disordered" evidence="1">
    <location>
        <begin position="56"/>
        <end position="118"/>
    </location>
</feature>
<evidence type="ECO:0000313" key="3">
    <source>
        <dbReference type="Proteomes" id="UP001154329"/>
    </source>
</evidence>
<dbReference type="EMBL" id="OU899035">
    <property type="protein sequence ID" value="CAH1723877.1"/>
    <property type="molecule type" value="Genomic_DNA"/>
</dbReference>
<gene>
    <name evidence="2" type="ORF">APHIGO_LOCUS5328</name>
</gene>
<dbReference type="Proteomes" id="UP001154329">
    <property type="component" value="Chromosome 2"/>
</dbReference>
<proteinExistence type="predicted"/>
<dbReference type="AlphaFoldDB" id="A0A9P0NJ78"/>
<evidence type="ECO:0000256" key="1">
    <source>
        <dbReference type="SAM" id="MobiDB-lite"/>
    </source>
</evidence>
<protein>
    <submittedName>
        <fullName evidence="2">Uncharacterized protein</fullName>
    </submittedName>
</protein>
<name>A0A9P0NJ78_APHGO</name>
<organism evidence="2 3">
    <name type="scientific">Aphis gossypii</name>
    <name type="common">Cotton aphid</name>
    <dbReference type="NCBI Taxonomy" id="80765"/>
    <lineage>
        <taxon>Eukaryota</taxon>
        <taxon>Metazoa</taxon>
        <taxon>Ecdysozoa</taxon>
        <taxon>Arthropoda</taxon>
        <taxon>Hexapoda</taxon>
        <taxon>Insecta</taxon>
        <taxon>Pterygota</taxon>
        <taxon>Neoptera</taxon>
        <taxon>Paraneoptera</taxon>
        <taxon>Hemiptera</taxon>
        <taxon>Sternorrhyncha</taxon>
        <taxon>Aphidomorpha</taxon>
        <taxon>Aphidoidea</taxon>
        <taxon>Aphididae</taxon>
        <taxon>Aphidini</taxon>
        <taxon>Aphis</taxon>
        <taxon>Aphis</taxon>
    </lineage>
</organism>
<sequence length="163" mass="18405">MMFYTYYNIHKSMKILLSVFSSFVICSSLSSRNYVTERWLSFTVLMGYTDDVQHSCTHPWRRSGTPRDPRSETAGGRLRTAKRRSHSTSCSGGERSRSADVSPLSPVRRGGSLVDGGRYSEEGRLRVAAVVGRGLRGCRSSTRFTHARARTQSYRRLCKRARG</sequence>